<gene>
    <name evidence="4" type="ORF">Air01nite_22140</name>
</gene>
<comment type="caution">
    <text evidence="4">The sequence shown here is derived from an EMBL/GenBank/DDBJ whole genome shotgun (WGS) entry which is preliminary data.</text>
</comment>
<dbReference type="InterPro" id="IPR016208">
    <property type="entry name" value="Ald_Oxase/xanthine_DH-like"/>
</dbReference>
<reference evidence="4 5" key="1">
    <citation type="submission" date="2021-01" db="EMBL/GenBank/DDBJ databases">
        <title>Whole genome shotgun sequence of Asanoa iriomotensis NBRC 100142.</title>
        <authorList>
            <person name="Komaki H."/>
            <person name="Tamura T."/>
        </authorList>
    </citation>
    <scope>NUCLEOTIDE SEQUENCE [LARGE SCALE GENOMIC DNA]</scope>
    <source>
        <strain evidence="4 5">NBRC 100142</strain>
    </source>
</reference>
<dbReference type="SMART" id="SM01008">
    <property type="entry name" value="Ald_Xan_dh_C"/>
    <property type="match status" value="1"/>
</dbReference>
<dbReference type="Gene3D" id="3.90.1170.50">
    <property type="entry name" value="Aldehyde oxidase/xanthine dehydrogenase, a/b hammerhead"/>
    <property type="match status" value="1"/>
</dbReference>
<evidence type="ECO:0000259" key="3">
    <source>
        <dbReference type="SMART" id="SM01008"/>
    </source>
</evidence>
<dbReference type="InterPro" id="IPR000674">
    <property type="entry name" value="Ald_Oxase/Xan_DH_a/b"/>
</dbReference>
<feature type="domain" description="Aldehyde oxidase/xanthine dehydrogenase a/b hammerhead" evidence="3">
    <location>
        <begin position="38"/>
        <end position="149"/>
    </location>
</feature>
<dbReference type="Pfam" id="PF02738">
    <property type="entry name" value="MoCoBD_1"/>
    <property type="match status" value="1"/>
</dbReference>
<dbReference type="PANTHER" id="PTHR11908">
    <property type="entry name" value="XANTHINE DEHYDROGENASE"/>
    <property type="match status" value="1"/>
</dbReference>
<evidence type="ECO:0000256" key="1">
    <source>
        <dbReference type="ARBA" id="ARBA00022505"/>
    </source>
</evidence>
<evidence type="ECO:0000256" key="2">
    <source>
        <dbReference type="ARBA" id="ARBA00023002"/>
    </source>
</evidence>
<dbReference type="Proteomes" id="UP000624325">
    <property type="component" value="Unassembled WGS sequence"/>
</dbReference>
<evidence type="ECO:0000313" key="5">
    <source>
        <dbReference type="Proteomes" id="UP000624325"/>
    </source>
</evidence>
<sequence length="462" mass="50558">MAKINPIDPDYFKDERAAPGFKVIGTTVPRSDALGHVTGRTEFFEDRTFPNLAHLKIHRSPHHHALIDSVDTSHAEQTPGVLRVLTYKDVPANWYGVLRLIGIGPDDEPVLAEDRVIYKGEPIVAVVADSEAAALEGASRVRVSYTELPAVLDVEEAMSPDAPIIKRAGTNYFVYEGHHSRRIRFGDVEAGFARADHVFDWRYSSAPIEHAPTETTGCIVVPQSNGRLLIHSNTQAAFFTLDNTALIINRAPTDLQVKGGTVGGGFGGKVDVMVEPLACIAATLTNRPVKFVYTREEEMQVSSPRAAERIYIKDGVLSDGRIVARKIMLYVDAGAYARHSPYGATKAAAHLPGPYTIPNVHADCHCVYTNRTPSSAMRGFGVTIADFAIESQMDRIARALDLDPLEFRLRNAYRDGDLKAHRKVASGTALIEVIQRAAELVGHELPEEYRAMSSTTPRGAQA</sequence>
<dbReference type="SUPFAM" id="SSF54665">
    <property type="entry name" value="CO dehydrogenase molybdoprotein N-domain-like"/>
    <property type="match status" value="1"/>
</dbReference>
<dbReference type="EMBL" id="BONC01000012">
    <property type="protein sequence ID" value="GIF56119.1"/>
    <property type="molecule type" value="Genomic_DNA"/>
</dbReference>
<evidence type="ECO:0000313" key="4">
    <source>
        <dbReference type="EMBL" id="GIF56119.1"/>
    </source>
</evidence>
<organism evidence="4 5">
    <name type="scientific">Asanoa iriomotensis</name>
    <dbReference type="NCBI Taxonomy" id="234613"/>
    <lineage>
        <taxon>Bacteria</taxon>
        <taxon>Bacillati</taxon>
        <taxon>Actinomycetota</taxon>
        <taxon>Actinomycetes</taxon>
        <taxon>Micromonosporales</taxon>
        <taxon>Micromonosporaceae</taxon>
        <taxon>Asanoa</taxon>
    </lineage>
</organism>
<dbReference type="Gene3D" id="3.30.365.10">
    <property type="entry name" value="Aldehyde oxidase/xanthine dehydrogenase, molybdopterin binding domain"/>
    <property type="match status" value="3"/>
</dbReference>
<dbReference type="SUPFAM" id="SSF56003">
    <property type="entry name" value="Molybdenum cofactor-binding domain"/>
    <property type="match status" value="1"/>
</dbReference>
<dbReference type="PANTHER" id="PTHR11908:SF132">
    <property type="entry name" value="ALDEHYDE OXIDASE 1-RELATED"/>
    <property type="match status" value="1"/>
</dbReference>
<keyword evidence="5" id="KW-1185">Reference proteome</keyword>
<protein>
    <submittedName>
        <fullName evidence="4">Dehydrogenase</fullName>
    </submittedName>
</protein>
<name>A0ABQ4C014_9ACTN</name>
<dbReference type="RefSeq" id="WP_203701921.1">
    <property type="nucleotide sequence ID" value="NZ_BAAALU010000012.1"/>
</dbReference>
<dbReference type="Pfam" id="PF01315">
    <property type="entry name" value="Ald_Xan_dh_C"/>
    <property type="match status" value="1"/>
</dbReference>
<proteinExistence type="predicted"/>
<dbReference type="InterPro" id="IPR008274">
    <property type="entry name" value="AldOxase/xan_DH_MoCoBD1"/>
</dbReference>
<keyword evidence="2" id="KW-0560">Oxidoreductase</keyword>
<dbReference type="InterPro" id="IPR036856">
    <property type="entry name" value="Ald_Oxase/Xan_DH_a/b_sf"/>
</dbReference>
<dbReference type="InterPro" id="IPR037165">
    <property type="entry name" value="AldOxase/xan_DH_Mopterin-bd_sf"/>
</dbReference>
<keyword evidence="1" id="KW-0500">Molybdenum</keyword>
<accession>A0ABQ4C014</accession>